<gene>
    <name evidence="1" type="ORF">FA95DRAFT_1613573</name>
</gene>
<comment type="caution">
    <text evidence="1">The sequence shown here is derived from an EMBL/GenBank/DDBJ whole genome shotgun (WGS) entry which is preliminary data.</text>
</comment>
<sequence length="91" mass="9863">MFKQTELKPSRSSADCGRHATPSLHPCSTALPKRHPEQLTQESPTTRQSDDCDVSGVAAGGRMSIKASWLSRERIKTRPVVLSMQAAAACL</sequence>
<protein>
    <submittedName>
        <fullName evidence="1">Uncharacterized protein</fullName>
    </submittedName>
</protein>
<accession>A0ACB8R2F7</accession>
<organism evidence="1 2">
    <name type="scientific">Auriscalpium vulgare</name>
    <dbReference type="NCBI Taxonomy" id="40419"/>
    <lineage>
        <taxon>Eukaryota</taxon>
        <taxon>Fungi</taxon>
        <taxon>Dikarya</taxon>
        <taxon>Basidiomycota</taxon>
        <taxon>Agaricomycotina</taxon>
        <taxon>Agaricomycetes</taxon>
        <taxon>Russulales</taxon>
        <taxon>Auriscalpiaceae</taxon>
        <taxon>Auriscalpium</taxon>
    </lineage>
</organism>
<dbReference type="Proteomes" id="UP000814033">
    <property type="component" value="Unassembled WGS sequence"/>
</dbReference>
<evidence type="ECO:0000313" key="2">
    <source>
        <dbReference type="Proteomes" id="UP000814033"/>
    </source>
</evidence>
<name>A0ACB8R2F7_9AGAM</name>
<keyword evidence="2" id="KW-1185">Reference proteome</keyword>
<proteinExistence type="predicted"/>
<dbReference type="EMBL" id="MU276571">
    <property type="protein sequence ID" value="KAI0038178.1"/>
    <property type="molecule type" value="Genomic_DNA"/>
</dbReference>
<reference evidence="1" key="1">
    <citation type="submission" date="2021-02" db="EMBL/GenBank/DDBJ databases">
        <authorList>
            <consortium name="DOE Joint Genome Institute"/>
            <person name="Ahrendt S."/>
            <person name="Looney B.P."/>
            <person name="Miyauchi S."/>
            <person name="Morin E."/>
            <person name="Drula E."/>
            <person name="Courty P.E."/>
            <person name="Chicoki N."/>
            <person name="Fauchery L."/>
            <person name="Kohler A."/>
            <person name="Kuo A."/>
            <person name="Labutti K."/>
            <person name="Pangilinan J."/>
            <person name="Lipzen A."/>
            <person name="Riley R."/>
            <person name="Andreopoulos W."/>
            <person name="He G."/>
            <person name="Johnson J."/>
            <person name="Barry K.W."/>
            <person name="Grigoriev I.V."/>
            <person name="Nagy L."/>
            <person name="Hibbett D."/>
            <person name="Henrissat B."/>
            <person name="Matheny P.B."/>
            <person name="Labbe J."/>
            <person name="Martin F."/>
        </authorList>
    </citation>
    <scope>NUCLEOTIDE SEQUENCE</scope>
    <source>
        <strain evidence="1">FP105234-sp</strain>
    </source>
</reference>
<reference evidence="1" key="2">
    <citation type="journal article" date="2022" name="New Phytol.">
        <title>Evolutionary transition to the ectomycorrhizal habit in the genomes of a hyperdiverse lineage of mushroom-forming fungi.</title>
        <authorList>
            <person name="Looney B."/>
            <person name="Miyauchi S."/>
            <person name="Morin E."/>
            <person name="Drula E."/>
            <person name="Courty P.E."/>
            <person name="Kohler A."/>
            <person name="Kuo A."/>
            <person name="LaButti K."/>
            <person name="Pangilinan J."/>
            <person name="Lipzen A."/>
            <person name="Riley R."/>
            <person name="Andreopoulos W."/>
            <person name="He G."/>
            <person name="Johnson J."/>
            <person name="Nolan M."/>
            <person name="Tritt A."/>
            <person name="Barry K.W."/>
            <person name="Grigoriev I.V."/>
            <person name="Nagy L.G."/>
            <person name="Hibbett D."/>
            <person name="Henrissat B."/>
            <person name="Matheny P.B."/>
            <person name="Labbe J."/>
            <person name="Martin F.M."/>
        </authorList>
    </citation>
    <scope>NUCLEOTIDE SEQUENCE</scope>
    <source>
        <strain evidence="1">FP105234-sp</strain>
    </source>
</reference>
<evidence type="ECO:0000313" key="1">
    <source>
        <dbReference type="EMBL" id="KAI0038178.1"/>
    </source>
</evidence>